<evidence type="ECO:0000259" key="8">
    <source>
        <dbReference type="Pfam" id="PF23797"/>
    </source>
</evidence>
<feature type="compositionally biased region" description="Basic residues" evidence="6">
    <location>
        <begin position="1267"/>
        <end position="1287"/>
    </location>
</feature>
<feature type="compositionally biased region" description="Low complexity" evidence="6">
    <location>
        <begin position="881"/>
        <end position="906"/>
    </location>
</feature>
<accession>T1FQH1</accession>
<dbReference type="HOGENOM" id="CLU_001477_0_0_1"/>
<proteinExistence type="inferred from homology"/>
<keyword evidence="4" id="KW-0963">Cytoplasm</keyword>
<dbReference type="InterPro" id="IPR056164">
    <property type="entry name" value="Beta-prop_ELP1_1st"/>
</dbReference>
<evidence type="ECO:0000256" key="1">
    <source>
        <dbReference type="ARBA" id="ARBA00004496"/>
    </source>
</evidence>
<dbReference type="CTD" id="20211068"/>
<feature type="domain" description="ELP1 first N-terminal beta-propeller" evidence="7">
    <location>
        <begin position="1"/>
        <end position="357"/>
    </location>
</feature>
<dbReference type="InterPro" id="IPR056169">
    <property type="entry name" value="HB_ELP1"/>
</dbReference>
<dbReference type="PIRSF" id="PIRSF017233">
    <property type="entry name" value="IKAP"/>
    <property type="match status" value="1"/>
</dbReference>
<evidence type="ECO:0008006" key="15">
    <source>
        <dbReference type="Google" id="ProtNLM"/>
    </source>
</evidence>
<feature type="compositionally biased region" description="Low complexity" evidence="6">
    <location>
        <begin position="1253"/>
        <end position="1266"/>
    </location>
</feature>
<evidence type="ECO:0000313" key="12">
    <source>
        <dbReference type="EMBL" id="ESN98799.1"/>
    </source>
</evidence>
<dbReference type="EMBL" id="AMQM01001053">
    <property type="status" value="NOT_ANNOTATED_CDS"/>
    <property type="molecule type" value="Genomic_DNA"/>
</dbReference>
<reference evidence="14" key="1">
    <citation type="submission" date="2012-12" db="EMBL/GenBank/DDBJ databases">
        <authorList>
            <person name="Hellsten U."/>
            <person name="Grimwood J."/>
            <person name="Chapman J.A."/>
            <person name="Shapiro H."/>
            <person name="Aerts A."/>
            <person name="Otillar R.P."/>
            <person name="Terry A.Y."/>
            <person name="Boore J.L."/>
            <person name="Simakov O."/>
            <person name="Marletaz F."/>
            <person name="Cho S.-J."/>
            <person name="Edsinger-Gonzales E."/>
            <person name="Havlak P."/>
            <person name="Kuo D.-H."/>
            <person name="Larsson T."/>
            <person name="Lv J."/>
            <person name="Arendt D."/>
            <person name="Savage R."/>
            <person name="Osoegawa K."/>
            <person name="de Jong P."/>
            <person name="Lindberg D.R."/>
            <person name="Seaver E.C."/>
            <person name="Weisblat D.A."/>
            <person name="Putnam N.H."/>
            <person name="Grigoriev I.V."/>
            <person name="Rokhsar D.S."/>
        </authorList>
    </citation>
    <scope>NUCLEOTIDE SEQUENCE</scope>
</reference>
<dbReference type="GO" id="GO:0005829">
    <property type="term" value="C:cytosol"/>
    <property type="evidence" value="ECO:0000318"/>
    <property type="project" value="GO_Central"/>
</dbReference>
<sequence length="1439" mass="162121">MKNLKIINQLKFVGISCLNGCKFISIDPDTNRIFGANDFAVFLFQFHPEKQPSYEVLSTVSLKESGFLEADEHIVAIQYIVDQFALCIALSNGQIVYWNSPIDSNQLECVGCCEGELKYMKWSPDSELMVLVAGVDTVILMNRDFLPITKQHYQSSDFGEANFVSVGWGKKETQFHGSEGKQAAVKKQEELALLAWDDRRPCVTWRGDGLFFAVSFVSDATGVRSFKVWSREGVLHSTGTPTSGLYSCIAFMTQGNFLAGAVLHKQQHKIVFFEKIGLQHGEFCIPHLNECCKILEVAWNLDSTALSVLSTVVDTKDQEHSKYQVQIWTMCNYHWYLKCNLEYDERQKVISVIWDQEVPLRFYVVCSSGLWHTCTYASVVQQSSDDQTVVAVLDGSKILMTPFTHVVIPPPMSAYHLFLPYFAHGIAWSCAGSYKDIIVLSSNAILYWFTHSPEMPTMEIPGVGVVLDVGSGGLARANCPLPRLVAWARFASYSNSTSPSISHMTWINKSTLIACVCAADVDGGDEDALCFIVTHHINWEDREITVKLKTKISGGQSVISIDYNEVADRLFVQLNDGTCLSYDHTCGLLTEWNNHRNVPFSFPRPCSQASIVTYLDKCFLIGLTEQFRFFIDSFEVANNCTSYAVHNHFILFTTHAHTLQCIPISKLEDLDPSSLVSMESSSASSRNVERGSKLVCVVGKETKVVLQMPRGNLEVIHPRWLLIDELKKLLDCQQYRGAFEICKKHRINMNIFIDHNKSMFLEHIETFVQQLSTSSNINLFLSDLSNENFTKTMYAGYYATPGLEGTSSSSSVPPRSSSSSSSTKVDEICDSLYKVMINKDCDTFFLSILMTNLKRCPPNVEGALSDIKQLKEGLDALKKGTSPSTTSATATPTTATSTTDTTTSISTTAPQTIHVTPTMKTTTTEALKFIIRLVDVNELFNIALGTYDLQLVVMVAEMSHKDPKEFLPYLNELKEMPENLRKYTINMKLKRYSQALKYISACGDDHFVYCMKLVKEQSLYSEAFNHFKQDTPQYKEIAGAYGDDLKQKRCYETSGFMYYRAHMYQQALEMFEKIHNWRLALDCFYKIHHNSCNISSNIGDDGNSKDVSAGGDAGNFKLELVKFARQMSARLVEAHRHGEAAVLMENYADDYEETVNIYVAGHMWQDALALINRHSRPDLISANLLPAVLSALQEQKDLMKKSKEDFSKYFERLQVVRKMKKEKMAMEDFVDDERRVYPSDLYSDTSSVGDAESVTSSTISSSTATSRRSKNSGRSLKSKQKKNRKRWSLREGGPTEEFALMEFLHNSITSVQRWKDEVGQLARILVLFAMDKPAEELQAELIELVEMMDDSIERIWLSGGADQESPRSNMMYGAESSSNSISRSFNTADASSRKDANLSATIPFWFALLSLIRMPGGDYCLCPDVNFQSTIFCFNLHMF</sequence>
<feature type="domain" description="ELP1 alpha-solenoid" evidence="10">
    <location>
        <begin position="919"/>
        <end position="973"/>
    </location>
</feature>
<organism evidence="13 14">
    <name type="scientific">Helobdella robusta</name>
    <name type="common">Californian leech</name>
    <dbReference type="NCBI Taxonomy" id="6412"/>
    <lineage>
        <taxon>Eukaryota</taxon>
        <taxon>Metazoa</taxon>
        <taxon>Spiralia</taxon>
        <taxon>Lophotrochozoa</taxon>
        <taxon>Annelida</taxon>
        <taxon>Clitellata</taxon>
        <taxon>Hirudinea</taxon>
        <taxon>Rhynchobdellida</taxon>
        <taxon>Glossiphoniidae</taxon>
        <taxon>Helobdella</taxon>
    </lineage>
</organism>
<dbReference type="InterPro" id="IPR056165">
    <property type="entry name" value="Beta-prop_ELP1_2nd"/>
</dbReference>
<dbReference type="Pfam" id="PF23797">
    <property type="entry name" value="Beta-prop_ELP1_2nd"/>
    <property type="match status" value="1"/>
</dbReference>
<protein>
    <recommendedName>
        <fullName evidence="15">Elongator complex protein 1</fullName>
    </recommendedName>
</protein>
<dbReference type="SUPFAM" id="SSF82171">
    <property type="entry name" value="DPP6 N-terminal domain-like"/>
    <property type="match status" value="1"/>
</dbReference>
<dbReference type="EMBL" id="KB097143">
    <property type="protein sequence ID" value="ESN98799.1"/>
    <property type="molecule type" value="Genomic_DNA"/>
</dbReference>
<feature type="domain" description="ELP1 N-terminal second beta-propeller" evidence="8">
    <location>
        <begin position="392"/>
        <end position="695"/>
    </location>
</feature>
<dbReference type="OrthoDB" id="40048at2759"/>
<dbReference type="KEGG" id="hro:HELRODRAFT_188913"/>
<dbReference type="Pfam" id="PF04762">
    <property type="entry name" value="Beta-prop_ELP1_1st"/>
    <property type="match status" value="1"/>
</dbReference>
<dbReference type="UniPathway" id="UPA00988"/>
<dbReference type="STRING" id="6412.T1FQH1"/>
<evidence type="ECO:0000259" key="10">
    <source>
        <dbReference type="Pfam" id="PF23925"/>
    </source>
</evidence>
<evidence type="ECO:0000256" key="5">
    <source>
        <dbReference type="ARBA" id="ARBA00022694"/>
    </source>
</evidence>
<dbReference type="EnsemblMetazoa" id="HelroT188913">
    <property type="protein sequence ID" value="HelroP188913"/>
    <property type="gene ID" value="HelroG188913"/>
</dbReference>
<comment type="subcellular location">
    <subcellularLocation>
        <location evidence="1">Cytoplasm</location>
    </subcellularLocation>
</comment>
<feature type="region of interest" description="Disordered" evidence="6">
    <location>
        <begin position="878"/>
        <end position="906"/>
    </location>
</feature>
<feature type="region of interest" description="Disordered" evidence="6">
    <location>
        <begin position="804"/>
        <end position="823"/>
    </location>
</feature>
<feature type="domain" description="ELP1 three-helical bundle" evidence="11">
    <location>
        <begin position="1178"/>
        <end position="1355"/>
    </location>
</feature>
<feature type="domain" description="ELP1 alpha-solenoid" evidence="10">
    <location>
        <begin position="719"/>
        <end position="876"/>
    </location>
</feature>
<comment type="pathway">
    <text evidence="2">tRNA modification; 5-methoxycarbonylmethyl-2-thiouridine-tRNA biosynthesis.</text>
</comment>
<dbReference type="eggNOG" id="KOG1920">
    <property type="taxonomic scope" value="Eukaryota"/>
</dbReference>
<gene>
    <name evidence="13" type="primary">20211068</name>
    <name evidence="12" type="ORF">HELRODRAFT_188913</name>
</gene>
<evidence type="ECO:0000256" key="3">
    <source>
        <dbReference type="ARBA" id="ARBA00006086"/>
    </source>
</evidence>
<dbReference type="GeneID" id="20211068"/>
<evidence type="ECO:0000256" key="2">
    <source>
        <dbReference type="ARBA" id="ARBA00005043"/>
    </source>
</evidence>
<dbReference type="Proteomes" id="UP000015101">
    <property type="component" value="Unassembled WGS sequence"/>
</dbReference>
<evidence type="ECO:0000259" key="9">
    <source>
        <dbReference type="Pfam" id="PF23878"/>
    </source>
</evidence>
<dbReference type="InterPro" id="IPR056166">
    <property type="entry name" value="TPR_ELP1"/>
</dbReference>
<dbReference type="InParanoid" id="T1FQH1"/>
<feature type="domain" description="ELP1 TPR" evidence="9">
    <location>
        <begin position="981"/>
        <end position="1083"/>
    </location>
</feature>
<dbReference type="GO" id="GO:0033588">
    <property type="term" value="C:elongator holoenzyme complex"/>
    <property type="evidence" value="ECO:0000318"/>
    <property type="project" value="GO_Central"/>
</dbReference>
<reference evidence="12 14" key="2">
    <citation type="journal article" date="2013" name="Nature">
        <title>Insights into bilaterian evolution from three spiralian genomes.</title>
        <authorList>
            <person name="Simakov O."/>
            <person name="Marletaz F."/>
            <person name="Cho S.J."/>
            <person name="Edsinger-Gonzales E."/>
            <person name="Havlak P."/>
            <person name="Hellsten U."/>
            <person name="Kuo D.H."/>
            <person name="Larsson T."/>
            <person name="Lv J."/>
            <person name="Arendt D."/>
            <person name="Savage R."/>
            <person name="Osoegawa K."/>
            <person name="de Jong P."/>
            <person name="Grimwood J."/>
            <person name="Chapman J.A."/>
            <person name="Shapiro H."/>
            <person name="Aerts A."/>
            <person name="Otillar R.P."/>
            <person name="Terry A.Y."/>
            <person name="Boore J.L."/>
            <person name="Grigoriev I.V."/>
            <person name="Lindberg D.R."/>
            <person name="Seaver E.C."/>
            <person name="Weisblat D.A."/>
            <person name="Putnam N.H."/>
            <person name="Rokhsar D.S."/>
        </authorList>
    </citation>
    <scope>NUCLEOTIDE SEQUENCE</scope>
</reference>
<dbReference type="GO" id="GO:0002926">
    <property type="term" value="P:tRNA wobble base 5-methoxycarbonylmethyl-2-thiouridinylation"/>
    <property type="evidence" value="ECO:0000318"/>
    <property type="project" value="GO_Central"/>
</dbReference>
<dbReference type="OMA" id="WRESLYC"/>
<name>T1FQH1_HELRO</name>
<dbReference type="InterPro" id="IPR006849">
    <property type="entry name" value="Elp1"/>
</dbReference>
<dbReference type="PANTHER" id="PTHR12747:SF0">
    <property type="entry name" value="ELONGATOR COMPLEX PROTEIN 1"/>
    <property type="match status" value="1"/>
</dbReference>
<reference evidence="13" key="3">
    <citation type="submission" date="2015-06" db="UniProtKB">
        <authorList>
            <consortium name="EnsemblMetazoa"/>
        </authorList>
    </citation>
    <scope>IDENTIFICATION</scope>
</reference>
<keyword evidence="14" id="KW-1185">Reference proteome</keyword>
<dbReference type="FunCoup" id="T1FQH1">
    <property type="interactions" value="1511"/>
</dbReference>
<evidence type="ECO:0000259" key="11">
    <source>
        <dbReference type="Pfam" id="PF23936"/>
    </source>
</evidence>
<dbReference type="InterPro" id="IPR056167">
    <property type="entry name" value="A-sol_ELP1"/>
</dbReference>
<evidence type="ECO:0000313" key="13">
    <source>
        <dbReference type="EnsemblMetazoa" id="HelroP188913"/>
    </source>
</evidence>
<evidence type="ECO:0000259" key="7">
    <source>
        <dbReference type="Pfam" id="PF04762"/>
    </source>
</evidence>
<keyword evidence="5" id="KW-0819">tRNA processing</keyword>
<evidence type="ECO:0000256" key="6">
    <source>
        <dbReference type="SAM" id="MobiDB-lite"/>
    </source>
</evidence>
<dbReference type="RefSeq" id="XP_009022765.1">
    <property type="nucleotide sequence ID" value="XM_009024517.1"/>
</dbReference>
<dbReference type="Pfam" id="PF23878">
    <property type="entry name" value="TPR_ELP1"/>
    <property type="match status" value="1"/>
</dbReference>
<dbReference type="Pfam" id="PF23936">
    <property type="entry name" value="HB_ELP1"/>
    <property type="match status" value="1"/>
</dbReference>
<evidence type="ECO:0000256" key="4">
    <source>
        <dbReference type="ARBA" id="ARBA00022490"/>
    </source>
</evidence>
<dbReference type="PANTHER" id="PTHR12747">
    <property type="entry name" value="ELONGATOR COMPLEX PROTEIN 1"/>
    <property type="match status" value="1"/>
</dbReference>
<feature type="compositionally biased region" description="Low complexity" evidence="6">
    <location>
        <begin position="807"/>
        <end position="822"/>
    </location>
</feature>
<dbReference type="GO" id="GO:0000049">
    <property type="term" value="F:tRNA binding"/>
    <property type="evidence" value="ECO:0000318"/>
    <property type="project" value="GO_Central"/>
</dbReference>
<feature type="region of interest" description="Disordered" evidence="6">
    <location>
        <begin position="1243"/>
        <end position="1289"/>
    </location>
</feature>
<evidence type="ECO:0000313" key="14">
    <source>
        <dbReference type="Proteomes" id="UP000015101"/>
    </source>
</evidence>
<dbReference type="Pfam" id="PF23925">
    <property type="entry name" value="A-sol_ELP1"/>
    <property type="match status" value="2"/>
</dbReference>
<comment type="similarity">
    <text evidence="3">Belongs to the ELP1/IKA1 family.</text>
</comment>